<accession>A0ABR1IWA0</accession>
<comment type="caution">
    <text evidence="1">The sequence shown here is derived from an EMBL/GenBank/DDBJ whole genome shotgun (WGS) entry which is preliminary data.</text>
</comment>
<organism evidence="1 2">
    <name type="scientific">Marasmiellus scandens</name>
    <dbReference type="NCBI Taxonomy" id="2682957"/>
    <lineage>
        <taxon>Eukaryota</taxon>
        <taxon>Fungi</taxon>
        <taxon>Dikarya</taxon>
        <taxon>Basidiomycota</taxon>
        <taxon>Agaricomycotina</taxon>
        <taxon>Agaricomycetes</taxon>
        <taxon>Agaricomycetidae</taxon>
        <taxon>Agaricales</taxon>
        <taxon>Marasmiineae</taxon>
        <taxon>Omphalotaceae</taxon>
        <taxon>Marasmiellus</taxon>
    </lineage>
</organism>
<dbReference type="EMBL" id="JBANRG010000057">
    <property type="protein sequence ID" value="KAK7442712.1"/>
    <property type="molecule type" value="Genomic_DNA"/>
</dbReference>
<reference evidence="1 2" key="1">
    <citation type="submission" date="2024-01" db="EMBL/GenBank/DDBJ databases">
        <title>A draft genome for the cacao thread blight pathogen Marasmiellus scandens.</title>
        <authorList>
            <person name="Baruah I.K."/>
            <person name="Leung J."/>
            <person name="Bukari Y."/>
            <person name="Amoako-Attah I."/>
            <person name="Meinhardt L.W."/>
            <person name="Bailey B.A."/>
            <person name="Cohen S.P."/>
        </authorList>
    </citation>
    <scope>NUCLEOTIDE SEQUENCE [LARGE SCALE GENOMIC DNA]</scope>
    <source>
        <strain evidence="1 2">GH-19</strain>
    </source>
</reference>
<dbReference type="Proteomes" id="UP001498398">
    <property type="component" value="Unassembled WGS sequence"/>
</dbReference>
<gene>
    <name evidence="1" type="ORF">VKT23_015958</name>
</gene>
<name>A0ABR1IWA0_9AGAR</name>
<evidence type="ECO:0000313" key="2">
    <source>
        <dbReference type="Proteomes" id="UP001498398"/>
    </source>
</evidence>
<sequence length="149" mass="17056">MLIHGRSTITSLVMEVTIDNHSSINDLQEAFNGLVNVLRLELILSEHHYSHRLRDFFITGLPQLRNLCDFTLTITKVQWIPRSPFFNESLDASLSAFPDTTNPRLKAIVFYLPADEKEMAESVMARLPKTQGRGLLEIRLGRESDPYEI</sequence>
<protein>
    <submittedName>
        <fullName evidence="1">Uncharacterized protein</fullName>
    </submittedName>
</protein>
<evidence type="ECO:0000313" key="1">
    <source>
        <dbReference type="EMBL" id="KAK7442712.1"/>
    </source>
</evidence>
<proteinExistence type="predicted"/>
<keyword evidence="2" id="KW-1185">Reference proteome</keyword>